<dbReference type="Pfam" id="PF13855">
    <property type="entry name" value="LRR_8"/>
    <property type="match status" value="2"/>
</dbReference>
<evidence type="ECO:0000256" key="1">
    <source>
        <dbReference type="ARBA" id="ARBA00022614"/>
    </source>
</evidence>
<dbReference type="SMART" id="SM00365">
    <property type="entry name" value="LRR_SD22"/>
    <property type="match status" value="4"/>
</dbReference>
<protein>
    <submittedName>
        <fullName evidence="3">TRIL protein</fullName>
    </submittedName>
</protein>
<keyword evidence="2" id="KW-0677">Repeat</keyword>
<proteinExistence type="predicted"/>
<dbReference type="Pfam" id="PF00560">
    <property type="entry name" value="LRR_1"/>
    <property type="match status" value="1"/>
</dbReference>
<dbReference type="PANTHER" id="PTHR45712">
    <property type="entry name" value="AGAP008170-PA"/>
    <property type="match status" value="1"/>
</dbReference>
<keyword evidence="1" id="KW-0433">Leucine-rich repeat</keyword>
<name>A0A8J9Z8Y8_BRALA</name>
<evidence type="ECO:0000256" key="2">
    <source>
        <dbReference type="ARBA" id="ARBA00022737"/>
    </source>
</evidence>
<sequence length="456" mass="50561">MCKGSDVQCDITSCYHTVYTYEAGVLRRKILEVANMAAWRYTLFWIGCLVSMAMTSAEVACSDSDGVCDCSDELTVDCRYKDIEEFPREIPTETVTLHVEGNFITELSANDLAGLADLEKLNLHFNSINDIEDESFNDLENLQHLALDYNMVTVVTTGTFAGLDKLSFLSLIQNNISVIEEGSFQNLGSLKVLDLSFNKITAAGVAAILSGLEGSLKELGLRYNMLQEIPAAVGLLENLQTLNLAGNNISSISPIQNMTSLLTLDLSNNRVMHLDPGMFQNMEKLEVLSLAYNRVGMIAEGVLANLTELRSLDLQGNNVQRLTRGMLSNVATNSSRLRLHLRWMNLRAIDKFLFQDVGNENAKIQIDLRNNRLKLFPPGLCRSLPDGQLHVKLSGNPWLCDCRMERVPDLCPTAIVSRIRCAQPEALYRRLLGTLGADDLVCEPTEEPDGETDSVE</sequence>
<reference evidence="3" key="1">
    <citation type="submission" date="2022-01" db="EMBL/GenBank/DDBJ databases">
        <authorList>
            <person name="Braso-Vives M."/>
        </authorList>
    </citation>
    <scope>NUCLEOTIDE SEQUENCE</scope>
</reference>
<dbReference type="AlphaFoldDB" id="A0A8J9Z8Y8"/>
<dbReference type="SUPFAM" id="SSF52058">
    <property type="entry name" value="L domain-like"/>
    <property type="match status" value="1"/>
</dbReference>
<dbReference type="SMART" id="SM00368">
    <property type="entry name" value="LRR_RI"/>
    <property type="match status" value="2"/>
</dbReference>
<dbReference type="InterPro" id="IPR032675">
    <property type="entry name" value="LRR_dom_sf"/>
</dbReference>
<dbReference type="Pfam" id="PF13516">
    <property type="entry name" value="LRR_6"/>
    <property type="match status" value="1"/>
</dbReference>
<organism evidence="3 4">
    <name type="scientific">Branchiostoma lanceolatum</name>
    <name type="common">Common lancelet</name>
    <name type="synonym">Amphioxus lanceolatum</name>
    <dbReference type="NCBI Taxonomy" id="7740"/>
    <lineage>
        <taxon>Eukaryota</taxon>
        <taxon>Metazoa</taxon>
        <taxon>Chordata</taxon>
        <taxon>Cephalochordata</taxon>
        <taxon>Leptocardii</taxon>
        <taxon>Amphioxiformes</taxon>
        <taxon>Branchiostomatidae</taxon>
        <taxon>Branchiostoma</taxon>
    </lineage>
</organism>
<dbReference type="PROSITE" id="PS51450">
    <property type="entry name" value="LRR"/>
    <property type="match status" value="3"/>
</dbReference>
<dbReference type="EMBL" id="OV696702">
    <property type="protein sequence ID" value="CAH1249885.1"/>
    <property type="molecule type" value="Genomic_DNA"/>
</dbReference>
<dbReference type="PANTHER" id="PTHR45712:SF22">
    <property type="entry name" value="INSULIN-LIKE GROWTH FACTOR-BINDING PROTEIN COMPLEX ACID LABILE SUBUNIT"/>
    <property type="match status" value="1"/>
</dbReference>
<evidence type="ECO:0000313" key="4">
    <source>
        <dbReference type="Proteomes" id="UP000838412"/>
    </source>
</evidence>
<keyword evidence="4" id="KW-1185">Reference proteome</keyword>
<dbReference type="Gene3D" id="3.80.10.10">
    <property type="entry name" value="Ribonuclease Inhibitor"/>
    <property type="match status" value="3"/>
</dbReference>
<dbReference type="InterPro" id="IPR003591">
    <property type="entry name" value="Leu-rich_rpt_typical-subtyp"/>
</dbReference>
<dbReference type="FunFam" id="3.80.10.10:FF:001360">
    <property type="entry name" value="Uncharacterized protein"/>
    <property type="match status" value="1"/>
</dbReference>
<dbReference type="OrthoDB" id="694479at2759"/>
<dbReference type="Proteomes" id="UP000838412">
    <property type="component" value="Chromosome 17"/>
</dbReference>
<gene>
    <name evidence="3" type="primary">TRIL</name>
    <name evidence="3" type="ORF">BLAG_LOCUS10840</name>
</gene>
<dbReference type="InterPro" id="IPR001611">
    <property type="entry name" value="Leu-rich_rpt"/>
</dbReference>
<dbReference type="SMART" id="SM00369">
    <property type="entry name" value="LRR_TYP"/>
    <property type="match status" value="9"/>
</dbReference>
<accession>A0A8J9Z8Y8</accession>
<dbReference type="InterPro" id="IPR050333">
    <property type="entry name" value="SLRP"/>
</dbReference>
<evidence type="ECO:0000313" key="3">
    <source>
        <dbReference type="EMBL" id="CAH1249885.1"/>
    </source>
</evidence>